<evidence type="ECO:0000313" key="2">
    <source>
        <dbReference type="EMBL" id="ABW18192.1"/>
    </source>
</evidence>
<keyword evidence="3" id="KW-1185">Reference proteome</keyword>
<dbReference type="Pfam" id="PF03960">
    <property type="entry name" value="ArsC"/>
    <property type="match status" value="1"/>
</dbReference>
<sequence>MKYLFIHYPKCSTCRNAKKWLDGNHIEYEERLIKENNPTEVEITEWFHKSSYPIKRFFNTSGNLYKELQLKDKLPTMSEEEQIKLLATDGMLVKRPILVGEGTVLLGFKEEEWNQLK</sequence>
<dbReference type="eggNOG" id="COG1393">
    <property type="taxonomic scope" value="Bacteria"/>
</dbReference>
<dbReference type="OrthoDB" id="9794155at2"/>
<dbReference type="EMBL" id="CP000853">
    <property type="protein sequence ID" value="ABW18192.1"/>
    <property type="molecule type" value="Genomic_DNA"/>
</dbReference>
<dbReference type="STRING" id="350688.Clos_0632"/>
<dbReference type="InterPro" id="IPR006660">
    <property type="entry name" value="Arsenate_reductase-like"/>
</dbReference>
<gene>
    <name evidence="2" type="ordered locus">Clos_0632</name>
</gene>
<reference evidence="3" key="1">
    <citation type="submission" date="2007-10" db="EMBL/GenBank/DDBJ databases">
        <title>Complete genome of Alkaliphilus oremlandii OhILAs.</title>
        <authorList>
            <person name="Copeland A."/>
            <person name="Lucas S."/>
            <person name="Lapidus A."/>
            <person name="Barry K."/>
            <person name="Detter J.C."/>
            <person name="Glavina del Rio T."/>
            <person name="Hammon N."/>
            <person name="Israni S."/>
            <person name="Dalin E."/>
            <person name="Tice H."/>
            <person name="Pitluck S."/>
            <person name="Chain P."/>
            <person name="Malfatti S."/>
            <person name="Shin M."/>
            <person name="Vergez L."/>
            <person name="Schmutz J."/>
            <person name="Larimer F."/>
            <person name="Land M."/>
            <person name="Hauser L."/>
            <person name="Kyrpides N."/>
            <person name="Mikhailova N."/>
            <person name="Stolz J.F."/>
            <person name="Dawson A."/>
            <person name="Fisher E."/>
            <person name="Crable B."/>
            <person name="Perera E."/>
            <person name="Lisak J."/>
            <person name="Ranganathan M."/>
            <person name="Basu P."/>
            <person name="Richardson P."/>
        </authorList>
    </citation>
    <scope>NUCLEOTIDE SEQUENCE [LARGE SCALE GENOMIC DNA]</scope>
    <source>
        <strain evidence="3">OhILAs</strain>
    </source>
</reference>
<dbReference type="Gene3D" id="3.40.30.10">
    <property type="entry name" value="Glutaredoxin"/>
    <property type="match status" value="1"/>
</dbReference>
<dbReference type="PROSITE" id="PS51353">
    <property type="entry name" value="ARSC"/>
    <property type="match status" value="1"/>
</dbReference>
<accession>A8MM25</accession>
<dbReference type="Proteomes" id="UP000000269">
    <property type="component" value="Chromosome"/>
</dbReference>
<dbReference type="RefSeq" id="WP_012158506.1">
    <property type="nucleotide sequence ID" value="NC_009922.1"/>
</dbReference>
<proteinExistence type="inferred from homology"/>
<evidence type="ECO:0000313" key="3">
    <source>
        <dbReference type="Proteomes" id="UP000000269"/>
    </source>
</evidence>
<comment type="similarity">
    <text evidence="1">Belongs to the ArsC family.</text>
</comment>
<dbReference type="InterPro" id="IPR036249">
    <property type="entry name" value="Thioredoxin-like_sf"/>
</dbReference>
<dbReference type="PANTHER" id="PTHR30041:SF8">
    <property type="entry name" value="PROTEIN YFFB"/>
    <property type="match status" value="1"/>
</dbReference>
<dbReference type="HOGENOM" id="CLU_116644_2_0_9"/>
<evidence type="ECO:0000256" key="1">
    <source>
        <dbReference type="PROSITE-ProRule" id="PRU01282"/>
    </source>
</evidence>
<protein>
    <submittedName>
        <fullName evidence="2">Arsenate reductase and related</fullName>
    </submittedName>
</protein>
<dbReference type="PANTHER" id="PTHR30041">
    <property type="entry name" value="ARSENATE REDUCTASE"/>
    <property type="match status" value="1"/>
</dbReference>
<dbReference type="InterPro" id="IPR006504">
    <property type="entry name" value="Tscrpt_reg_Spx/MgsR"/>
</dbReference>
<organism evidence="2 3">
    <name type="scientific">Alkaliphilus oremlandii (strain OhILAs)</name>
    <name type="common">Clostridium oremlandii (strain OhILAs)</name>
    <dbReference type="NCBI Taxonomy" id="350688"/>
    <lineage>
        <taxon>Bacteria</taxon>
        <taxon>Bacillati</taxon>
        <taxon>Bacillota</taxon>
        <taxon>Clostridia</taxon>
        <taxon>Peptostreptococcales</taxon>
        <taxon>Natronincolaceae</taxon>
        <taxon>Alkaliphilus</taxon>
    </lineage>
</organism>
<dbReference type="NCBIfam" id="TIGR01617">
    <property type="entry name" value="arsC_related"/>
    <property type="match status" value="1"/>
</dbReference>
<dbReference type="SUPFAM" id="SSF52833">
    <property type="entry name" value="Thioredoxin-like"/>
    <property type="match status" value="1"/>
</dbReference>
<dbReference type="KEGG" id="aoe:Clos_0632"/>
<dbReference type="CDD" id="cd03036">
    <property type="entry name" value="ArsC_like"/>
    <property type="match status" value="1"/>
</dbReference>
<dbReference type="AlphaFoldDB" id="A8MM25"/>
<name>A8MM25_ALKOO</name>